<dbReference type="GO" id="GO:0051601">
    <property type="term" value="P:exocyst localization"/>
    <property type="evidence" value="ECO:0007669"/>
    <property type="project" value="TreeGrafter"/>
</dbReference>
<evidence type="ECO:0000313" key="3">
    <source>
        <dbReference type="EMBL" id="TNN33992.1"/>
    </source>
</evidence>
<dbReference type="GO" id="GO:0000149">
    <property type="term" value="F:SNARE binding"/>
    <property type="evidence" value="ECO:0007669"/>
    <property type="project" value="TreeGrafter"/>
</dbReference>
<dbReference type="InterPro" id="IPR042532">
    <property type="entry name" value="EXOC3/Sec6_C"/>
</dbReference>
<dbReference type="EMBL" id="SRLO01002068">
    <property type="protein sequence ID" value="TNN33992.1"/>
    <property type="molecule type" value="Genomic_DNA"/>
</dbReference>
<feature type="compositionally biased region" description="Acidic residues" evidence="2">
    <location>
        <begin position="57"/>
        <end position="67"/>
    </location>
</feature>
<keyword evidence="4" id="KW-1185">Reference proteome</keyword>
<dbReference type="Gene3D" id="1.10.357.70">
    <property type="entry name" value="Exocyst complex component Sec6, C-terminal domain"/>
    <property type="match status" value="1"/>
</dbReference>
<accession>A0A4Z2F0H0</accession>
<evidence type="ECO:0000256" key="1">
    <source>
        <dbReference type="ARBA" id="ARBA00009447"/>
    </source>
</evidence>
<feature type="region of interest" description="Disordered" evidence="2">
    <location>
        <begin position="1"/>
        <end position="21"/>
    </location>
</feature>
<comment type="similarity">
    <text evidence="1">Belongs to the SEC6 family.</text>
</comment>
<name>A0A4Z2F0H0_9TELE</name>
<gene>
    <name evidence="3" type="primary">EXOC3L4</name>
    <name evidence="3" type="ORF">EYF80_055843</name>
</gene>
<dbReference type="Proteomes" id="UP000314294">
    <property type="component" value="Unassembled WGS sequence"/>
</dbReference>
<dbReference type="OrthoDB" id="190098at2759"/>
<reference evidence="3 4" key="1">
    <citation type="submission" date="2019-03" db="EMBL/GenBank/DDBJ databases">
        <title>First draft genome of Liparis tanakae, snailfish: a comprehensive survey of snailfish specific genes.</title>
        <authorList>
            <person name="Kim W."/>
            <person name="Song I."/>
            <person name="Jeong J.-H."/>
            <person name="Kim D."/>
            <person name="Kim S."/>
            <person name="Ryu S."/>
            <person name="Song J.Y."/>
            <person name="Lee S.K."/>
        </authorList>
    </citation>
    <scope>NUCLEOTIDE SEQUENCE [LARGE SCALE GENOMIC DNA]</scope>
    <source>
        <tissue evidence="3">Muscle</tissue>
    </source>
</reference>
<dbReference type="Pfam" id="PF06046">
    <property type="entry name" value="Sec6"/>
    <property type="match status" value="2"/>
</dbReference>
<dbReference type="InterPro" id="IPR010326">
    <property type="entry name" value="EXOC3/Sec6"/>
</dbReference>
<organism evidence="3 4">
    <name type="scientific">Liparis tanakae</name>
    <name type="common">Tanaka's snailfish</name>
    <dbReference type="NCBI Taxonomy" id="230148"/>
    <lineage>
        <taxon>Eukaryota</taxon>
        <taxon>Metazoa</taxon>
        <taxon>Chordata</taxon>
        <taxon>Craniata</taxon>
        <taxon>Vertebrata</taxon>
        <taxon>Euteleostomi</taxon>
        <taxon>Actinopterygii</taxon>
        <taxon>Neopterygii</taxon>
        <taxon>Teleostei</taxon>
        <taxon>Neoteleostei</taxon>
        <taxon>Acanthomorphata</taxon>
        <taxon>Eupercaria</taxon>
        <taxon>Perciformes</taxon>
        <taxon>Cottioidei</taxon>
        <taxon>Cottales</taxon>
        <taxon>Liparidae</taxon>
        <taxon>Liparis</taxon>
    </lineage>
</organism>
<comment type="caution">
    <text evidence="3">The sequence shown here is derived from an EMBL/GenBank/DDBJ whole genome shotgun (WGS) entry which is preliminary data.</text>
</comment>
<protein>
    <submittedName>
        <fullName evidence="3">Exocyst complex component 3-like protein 4</fullName>
    </submittedName>
</protein>
<dbReference type="AlphaFoldDB" id="A0A4Z2F0H0"/>
<dbReference type="PANTHER" id="PTHR21292:SF7">
    <property type="entry name" value="EXOCYST COMPLEX COMPONENT 3-LIKE 2"/>
    <property type="match status" value="1"/>
</dbReference>
<sequence>MQSPAASCLRSKEDQIQRGASLRRNLTFGNKKDKIGRQEALGYVSEGSAEEGKEQKEEVEEEAEEAEEEEMEEAYMLPELPHTPLSVMQINKLIEMEVLEEAHLNLLALRQEFQRERARCGEDSPMELSKKEKDLHLLYSELRNKLHAIVRDSNSLPSRNKALLVPVARIIQEEERRGAEPGGLAGSWMTAWREAVGEGVRLKVASVHLDRPEQNVSWMAVHLGLLGKAVVEDLQGVRRELRWSYPPSFQVFSAYVRSYHAAAGRHVMALGLQSTELKDLYALLDWILNRYQSEKIMGSESLQPDMRGESLALLLEDENLTQLRDKFCCRVKEDMRSSLDRVIGLEQEDVWRDGRSPEEEEQLLNAPFHMDIWTTMIGFVKHSGLIDAELKQNIRGGVPAALQLPQASASLDRVPDNLHQQLFCFTHMDGYQDACPDQLDGFRQEAAGLISRLSKALEDQFKDDVQPFLRRMMTRKWLTNDEDFGHLRRRTELLSQHCTLMRSPHDQHLVGRLHYHVVREYVGQLMKNNYSCKNRKHQKAAKKMRLQWRELSNQFENMESAHEWLYAAGDDLSDVLVQKNHEDIKDHLQPLVEHYPDFSRKHLQAVLAFRGPLRVRERQLILQRYEELKQKVGVAGDLSRVLFADMPVTATTDCLSSLPASCLHRLLPGN</sequence>
<evidence type="ECO:0000313" key="4">
    <source>
        <dbReference type="Proteomes" id="UP000314294"/>
    </source>
</evidence>
<dbReference type="GO" id="GO:0006887">
    <property type="term" value="P:exocytosis"/>
    <property type="evidence" value="ECO:0007669"/>
    <property type="project" value="InterPro"/>
</dbReference>
<dbReference type="GO" id="GO:0000145">
    <property type="term" value="C:exocyst"/>
    <property type="evidence" value="ECO:0007669"/>
    <property type="project" value="InterPro"/>
</dbReference>
<evidence type="ECO:0000256" key="2">
    <source>
        <dbReference type="SAM" id="MobiDB-lite"/>
    </source>
</evidence>
<dbReference type="PANTHER" id="PTHR21292">
    <property type="entry name" value="EXOCYST COMPLEX COMPONENT SEC6-RELATED"/>
    <property type="match status" value="1"/>
</dbReference>
<proteinExistence type="inferred from homology"/>
<feature type="region of interest" description="Disordered" evidence="2">
    <location>
        <begin position="37"/>
        <end position="67"/>
    </location>
</feature>